<dbReference type="FunFam" id="3.65.10.10:FF:000001">
    <property type="entry name" value="UDP-N-acetylglucosamine 1-carboxyvinyltransferase"/>
    <property type="match status" value="1"/>
</dbReference>
<dbReference type="GO" id="GO:0008760">
    <property type="term" value="F:UDP-N-acetylglucosamine 1-carboxyvinyltransferase activity"/>
    <property type="evidence" value="ECO:0007669"/>
    <property type="project" value="UniProtKB-UniRule"/>
</dbReference>
<dbReference type="EMBL" id="DXGA01000213">
    <property type="protein sequence ID" value="HIW94819.1"/>
    <property type="molecule type" value="Genomic_DNA"/>
</dbReference>
<evidence type="ECO:0000313" key="14">
    <source>
        <dbReference type="EMBL" id="HIW94819.1"/>
    </source>
</evidence>
<dbReference type="EC" id="2.5.1.7" evidence="12"/>
<dbReference type="NCBIfam" id="NF006873">
    <property type="entry name" value="PRK09369.1"/>
    <property type="match status" value="1"/>
</dbReference>
<keyword evidence="12" id="KW-0670">Pyruvate</keyword>
<dbReference type="Gene3D" id="3.65.10.10">
    <property type="entry name" value="Enolpyruvate transferase domain"/>
    <property type="match status" value="2"/>
</dbReference>
<comment type="catalytic activity">
    <reaction evidence="11 12">
        <text>phosphoenolpyruvate + UDP-N-acetyl-alpha-D-glucosamine = UDP-N-acetyl-3-O-(1-carboxyvinyl)-alpha-D-glucosamine + phosphate</text>
        <dbReference type="Rhea" id="RHEA:18681"/>
        <dbReference type="ChEBI" id="CHEBI:43474"/>
        <dbReference type="ChEBI" id="CHEBI:57705"/>
        <dbReference type="ChEBI" id="CHEBI:58702"/>
        <dbReference type="ChEBI" id="CHEBI:68483"/>
        <dbReference type="EC" id="2.5.1.7"/>
    </reaction>
</comment>
<keyword evidence="6 12" id="KW-0133">Cell shape</keyword>
<dbReference type="PANTHER" id="PTHR43783:SF2">
    <property type="entry name" value="UDP-N-ACETYLGLUCOSAMINE 1-CARBOXYVINYLTRANSFERASE 2"/>
    <property type="match status" value="1"/>
</dbReference>
<evidence type="ECO:0000256" key="5">
    <source>
        <dbReference type="ARBA" id="ARBA00022679"/>
    </source>
</evidence>
<reference evidence="14" key="2">
    <citation type="submission" date="2021-04" db="EMBL/GenBank/DDBJ databases">
        <authorList>
            <person name="Gilroy R."/>
        </authorList>
    </citation>
    <scope>NUCLEOTIDE SEQUENCE</scope>
    <source>
        <strain evidence="14">ChiGjej6B6-1540</strain>
    </source>
</reference>
<evidence type="ECO:0000313" key="15">
    <source>
        <dbReference type="Proteomes" id="UP000824192"/>
    </source>
</evidence>
<dbReference type="Pfam" id="PF00275">
    <property type="entry name" value="EPSP_synthase"/>
    <property type="match status" value="1"/>
</dbReference>
<dbReference type="GO" id="GO:0071555">
    <property type="term" value="P:cell wall organization"/>
    <property type="evidence" value="ECO:0007669"/>
    <property type="project" value="UniProtKB-KW"/>
</dbReference>
<feature type="binding site" evidence="12">
    <location>
        <position position="329"/>
    </location>
    <ligand>
        <name>UDP-N-acetyl-alpha-D-glucosamine</name>
        <dbReference type="ChEBI" id="CHEBI:57705"/>
    </ligand>
</feature>
<feature type="domain" description="Enolpyruvate transferase" evidence="13">
    <location>
        <begin position="7"/>
        <end position="408"/>
    </location>
</feature>
<dbReference type="InterPro" id="IPR036968">
    <property type="entry name" value="Enolpyruvate_Tfrase_sf"/>
</dbReference>
<gene>
    <name evidence="12" type="primary">murA</name>
    <name evidence="14" type="ORF">H9868_09835</name>
</gene>
<feature type="binding site" evidence="12">
    <location>
        <position position="307"/>
    </location>
    <ligand>
        <name>UDP-N-acetyl-alpha-D-glucosamine</name>
        <dbReference type="ChEBI" id="CHEBI:57705"/>
    </ligand>
</feature>
<evidence type="ECO:0000256" key="8">
    <source>
        <dbReference type="ARBA" id="ARBA00023306"/>
    </source>
</evidence>
<evidence type="ECO:0000256" key="4">
    <source>
        <dbReference type="ARBA" id="ARBA00022618"/>
    </source>
</evidence>
<dbReference type="GO" id="GO:0051301">
    <property type="term" value="P:cell division"/>
    <property type="evidence" value="ECO:0007669"/>
    <property type="project" value="UniProtKB-KW"/>
</dbReference>
<sequence>MTKYVINGGKPLYGTVPISGAKNAAVAIIPATLLVDGVCRIENIPQISDVTLILNILQELGADVRTVDRTTVDIDCTHIHNAKVPDELARKIRASYYLIGALLGRFGSAQVPPPGGCDLGARPIDQHIKGFAAMGADVDVRGGYIHAKARNGRLTGTQVYMDMVSVGATMNVMLAATLANGLTIIENAAKEPHIVDLANFLNSMGADIMGAGTDVIKIRGVDRLVGGAYSIIPDQIEAGTYMAAVSATGGEVLIKNVIPKHLECITAKLEEMGVEIEDRDDAVLVRSNGKLTRTNVKTLPYPGFPTDMQPQIAADLCLAQGTSVLTEGVWDNRYRYVDEFRRMGAQIQVDGKVAVIEGVEHLTGAKLRACDLRAGAAMVIAALAAHGTSEISNIHHIERGYEDIVRKLSNIGADIRVVVTPDEDQQTEANAG</sequence>
<dbReference type="CDD" id="cd01555">
    <property type="entry name" value="UdpNAET"/>
    <property type="match status" value="1"/>
</dbReference>
<dbReference type="SUPFAM" id="SSF55205">
    <property type="entry name" value="EPT/RTPC-like"/>
    <property type="match status" value="1"/>
</dbReference>
<dbReference type="AlphaFoldDB" id="A0A9D1RVA5"/>
<name>A0A9D1RVA5_9FIRM</name>
<keyword evidence="9 12" id="KW-0961">Cell wall biogenesis/degradation</keyword>
<keyword evidence="5 12" id="KW-0808">Transferase</keyword>
<evidence type="ECO:0000259" key="13">
    <source>
        <dbReference type="Pfam" id="PF00275"/>
    </source>
</evidence>
<dbReference type="Proteomes" id="UP000824192">
    <property type="component" value="Unassembled WGS sequence"/>
</dbReference>
<comment type="function">
    <text evidence="12">Cell wall formation. Adds enolpyruvyl to UDP-N-acetylglucosamine.</text>
</comment>
<comment type="subcellular location">
    <subcellularLocation>
        <location evidence="1 12">Cytoplasm</location>
    </subcellularLocation>
</comment>
<evidence type="ECO:0000256" key="11">
    <source>
        <dbReference type="ARBA" id="ARBA00047527"/>
    </source>
</evidence>
<keyword evidence="7 12" id="KW-0573">Peptidoglycan synthesis</keyword>
<keyword evidence="3 12" id="KW-0963">Cytoplasm</keyword>
<keyword evidence="4 12" id="KW-0132">Cell division</keyword>
<feature type="binding site" evidence="12">
    <location>
        <position position="93"/>
    </location>
    <ligand>
        <name>UDP-N-acetyl-alpha-D-glucosamine</name>
        <dbReference type="ChEBI" id="CHEBI:57705"/>
    </ligand>
</feature>
<proteinExistence type="inferred from homology"/>
<organism evidence="14 15">
    <name type="scientific">Candidatus Flavonifractor merdipullorum</name>
    <dbReference type="NCBI Taxonomy" id="2838590"/>
    <lineage>
        <taxon>Bacteria</taxon>
        <taxon>Bacillati</taxon>
        <taxon>Bacillota</taxon>
        <taxon>Clostridia</taxon>
        <taxon>Eubacteriales</taxon>
        <taxon>Oscillospiraceae</taxon>
        <taxon>Flavonifractor</taxon>
    </lineage>
</organism>
<evidence type="ECO:0000256" key="10">
    <source>
        <dbReference type="ARBA" id="ARBA00038367"/>
    </source>
</evidence>
<protein>
    <recommendedName>
        <fullName evidence="12">UDP-N-acetylglucosamine 1-carboxyvinyltransferase</fullName>
        <ecNumber evidence="12">2.5.1.7</ecNumber>
    </recommendedName>
    <alternativeName>
        <fullName evidence="12">Enoylpyruvate transferase</fullName>
    </alternativeName>
    <alternativeName>
        <fullName evidence="12">UDP-N-acetylglucosamine enolpyruvyl transferase</fullName>
        <shortName evidence="12">EPT</shortName>
    </alternativeName>
</protein>
<dbReference type="GO" id="GO:0019277">
    <property type="term" value="P:UDP-N-acetylgalactosamine biosynthetic process"/>
    <property type="evidence" value="ECO:0007669"/>
    <property type="project" value="InterPro"/>
</dbReference>
<feature type="modified residue" description="2-(S-cysteinyl)pyruvic acid O-phosphothioketal" evidence="12">
    <location>
        <position position="117"/>
    </location>
</feature>
<dbReference type="NCBIfam" id="NF009470">
    <property type="entry name" value="PRK12830.1"/>
    <property type="match status" value="1"/>
</dbReference>
<accession>A0A9D1RVA5</accession>
<evidence type="ECO:0000256" key="3">
    <source>
        <dbReference type="ARBA" id="ARBA00022490"/>
    </source>
</evidence>
<evidence type="ECO:0000256" key="7">
    <source>
        <dbReference type="ARBA" id="ARBA00022984"/>
    </source>
</evidence>
<evidence type="ECO:0000256" key="1">
    <source>
        <dbReference type="ARBA" id="ARBA00004496"/>
    </source>
</evidence>
<dbReference type="InterPro" id="IPR050068">
    <property type="entry name" value="MurA_subfamily"/>
</dbReference>
<dbReference type="InterPro" id="IPR005750">
    <property type="entry name" value="UDP_GlcNAc_COvinyl_MurA"/>
</dbReference>
<comment type="caution">
    <text evidence="12">Lacks conserved residue(s) required for the propagation of feature annotation.</text>
</comment>
<comment type="pathway">
    <text evidence="2 12">Cell wall biogenesis; peptidoglycan biosynthesis.</text>
</comment>
<dbReference type="PANTHER" id="PTHR43783">
    <property type="entry name" value="UDP-N-ACETYLGLUCOSAMINE 1-CARBOXYVINYLTRANSFERASE"/>
    <property type="match status" value="1"/>
</dbReference>
<dbReference type="NCBIfam" id="TIGR01072">
    <property type="entry name" value="murA"/>
    <property type="match status" value="1"/>
</dbReference>
<dbReference type="HAMAP" id="MF_00111">
    <property type="entry name" value="MurA"/>
    <property type="match status" value="1"/>
</dbReference>
<dbReference type="GO" id="GO:0009252">
    <property type="term" value="P:peptidoglycan biosynthetic process"/>
    <property type="evidence" value="ECO:0007669"/>
    <property type="project" value="UniProtKB-UniRule"/>
</dbReference>
<evidence type="ECO:0000256" key="6">
    <source>
        <dbReference type="ARBA" id="ARBA00022960"/>
    </source>
</evidence>
<feature type="binding site" evidence="12">
    <location>
        <begin position="122"/>
        <end position="126"/>
    </location>
    <ligand>
        <name>UDP-N-acetyl-alpha-D-glucosamine</name>
        <dbReference type="ChEBI" id="CHEBI:57705"/>
    </ligand>
</feature>
<comment type="similarity">
    <text evidence="10 12">Belongs to the EPSP synthase family. MurA subfamily.</text>
</comment>
<evidence type="ECO:0000256" key="2">
    <source>
        <dbReference type="ARBA" id="ARBA00004752"/>
    </source>
</evidence>
<dbReference type="GO" id="GO:0005737">
    <property type="term" value="C:cytoplasm"/>
    <property type="evidence" value="ECO:0007669"/>
    <property type="project" value="UniProtKB-SubCell"/>
</dbReference>
<evidence type="ECO:0000256" key="12">
    <source>
        <dbReference type="HAMAP-Rule" id="MF_00111"/>
    </source>
</evidence>
<reference evidence="14" key="1">
    <citation type="journal article" date="2021" name="PeerJ">
        <title>Extensive microbial diversity within the chicken gut microbiome revealed by metagenomics and culture.</title>
        <authorList>
            <person name="Gilroy R."/>
            <person name="Ravi A."/>
            <person name="Getino M."/>
            <person name="Pursley I."/>
            <person name="Horton D.L."/>
            <person name="Alikhan N.F."/>
            <person name="Baker D."/>
            <person name="Gharbi K."/>
            <person name="Hall N."/>
            <person name="Watson M."/>
            <person name="Adriaenssens E.M."/>
            <person name="Foster-Nyarko E."/>
            <person name="Jarju S."/>
            <person name="Secka A."/>
            <person name="Antonio M."/>
            <person name="Oren A."/>
            <person name="Chaudhuri R.R."/>
            <person name="La Ragione R."/>
            <person name="Hildebrand F."/>
            <person name="Pallen M.J."/>
        </authorList>
    </citation>
    <scope>NUCLEOTIDE SEQUENCE</scope>
    <source>
        <strain evidence="14">ChiGjej6B6-1540</strain>
    </source>
</reference>
<feature type="binding site" evidence="12">
    <location>
        <begin position="22"/>
        <end position="23"/>
    </location>
    <ligand>
        <name>phosphoenolpyruvate</name>
        <dbReference type="ChEBI" id="CHEBI:58702"/>
    </ligand>
</feature>
<feature type="active site" description="Proton donor" evidence="12">
    <location>
        <position position="117"/>
    </location>
</feature>
<dbReference type="InterPro" id="IPR013792">
    <property type="entry name" value="RNA3'P_cycl/enolpyr_Trfase_a/b"/>
</dbReference>
<comment type="caution">
    <text evidence="14">The sequence shown here is derived from an EMBL/GenBank/DDBJ whole genome shotgun (WGS) entry which is preliminary data.</text>
</comment>
<evidence type="ECO:0000256" key="9">
    <source>
        <dbReference type="ARBA" id="ARBA00023316"/>
    </source>
</evidence>
<dbReference type="GO" id="GO:0008360">
    <property type="term" value="P:regulation of cell shape"/>
    <property type="evidence" value="ECO:0007669"/>
    <property type="project" value="UniProtKB-KW"/>
</dbReference>
<keyword evidence="8 12" id="KW-0131">Cell cycle</keyword>
<dbReference type="InterPro" id="IPR001986">
    <property type="entry name" value="Enolpyruvate_Tfrase_dom"/>
</dbReference>